<sequence>MEWFGVTKYGASDPIKDMMRSDYEEPTVQKDLFEAWKAGLLKGSFVEWIKEIDIYIGQADGYAYKSYDRLLRMRNKGTFKPVGPTEMYRYRGCSSMATSWFLDDDALKKETWHNTRNPYRY</sequence>
<protein>
    <submittedName>
        <fullName evidence="2">Uncharacterized protein LOC108561316</fullName>
    </submittedName>
</protein>
<gene>
    <name evidence="2" type="primary">LOC108561316</name>
</gene>
<name>A0ABM1MJC6_NICVS</name>
<dbReference type="RefSeq" id="XP_017774676.1">
    <property type="nucleotide sequence ID" value="XM_017919187.1"/>
</dbReference>
<organism evidence="1 2">
    <name type="scientific">Nicrophorus vespilloides</name>
    <name type="common">Boreal carrion beetle</name>
    <dbReference type="NCBI Taxonomy" id="110193"/>
    <lineage>
        <taxon>Eukaryota</taxon>
        <taxon>Metazoa</taxon>
        <taxon>Ecdysozoa</taxon>
        <taxon>Arthropoda</taxon>
        <taxon>Hexapoda</taxon>
        <taxon>Insecta</taxon>
        <taxon>Pterygota</taxon>
        <taxon>Neoptera</taxon>
        <taxon>Endopterygota</taxon>
        <taxon>Coleoptera</taxon>
        <taxon>Polyphaga</taxon>
        <taxon>Staphyliniformia</taxon>
        <taxon>Silphidae</taxon>
        <taxon>Nicrophorinae</taxon>
        <taxon>Nicrophorus</taxon>
    </lineage>
</organism>
<dbReference type="Proteomes" id="UP000695000">
    <property type="component" value="Unplaced"/>
</dbReference>
<reference evidence="2" key="1">
    <citation type="submission" date="2025-08" db="UniProtKB">
        <authorList>
            <consortium name="RefSeq"/>
        </authorList>
    </citation>
    <scope>IDENTIFICATION</scope>
    <source>
        <tissue evidence="2">Whole Larva</tissue>
    </source>
</reference>
<accession>A0ABM1MJC6</accession>
<keyword evidence="1" id="KW-1185">Reference proteome</keyword>
<evidence type="ECO:0000313" key="2">
    <source>
        <dbReference type="RefSeq" id="XP_017774676.1"/>
    </source>
</evidence>
<evidence type="ECO:0000313" key="1">
    <source>
        <dbReference type="Proteomes" id="UP000695000"/>
    </source>
</evidence>
<proteinExistence type="predicted"/>
<dbReference type="GeneID" id="108561316"/>